<keyword evidence="1" id="KW-1133">Transmembrane helix</keyword>
<dbReference type="EMBL" id="CP002455">
    <property type="protein sequence ID" value="ADX66777.1"/>
    <property type="molecule type" value="Genomic_DNA"/>
</dbReference>
<feature type="transmembrane region" description="Helical" evidence="1">
    <location>
        <begin position="64"/>
        <end position="83"/>
    </location>
</feature>
<organism evidence="2 3">
    <name type="scientific">Weeksella virosa (strain ATCC 43766 / DSM 16922 / JCM 21250 / CCUG 30538 / CDC 9751 / IAM 14551 / NBRC 16016 / NCTC 11634 / CL345/78)</name>
    <dbReference type="NCBI Taxonomy" id="865938"/>
    <lineage>
        <taxon>Bacteria</taxon>
        <taxon>Pseudomonadati</taxon>
        <taxon>Bacteroidota</taxon>
        <taxon>Flavobacteriia</taxon>
        <taxon>Flavobacteriales</taxon>
        <taxon>Weeksellaceae</taxon>
        <taxon>Weeksella</taxon>
    </lineage>
</organism>
<evidence type="ECO:0000256" key="1">
    <source>
        <dbReference type="SAM" id="Phobius"/>
    </source>
</evidence>
<dbReference type="STRING" id="865938.Weevi_0049"/>
<reference evidence="3" key="2">
    <citation type="journal article" date="2011" name="Stand. Genomic Sci.">
        <title>Complete genome sequence of Weeksella virosa type strain (9751T).</title>
        <authorList>
            <person name="Lang E."/>
            <person name="Teshima H."/>
            <person name="Lucas S."/>
            <person name="Lapidus A."/>
            <person name="Hammon N."/>
            <person name="Deshpande S."/>
            <person name="Nolan M."/>
            <person name="Cheng J."/>
            <person name="Pitluck S."/>
            <person name="Liolios K."/>
            <person name="Pagani I."/>
            <person name="Mikhailova N."/>
            <person name="Ivanova N."/>
            <person name="Mavromatis K."/>
            <person name="Pati A."/>
            <person name="Tapia R."/>
            <person name="Han C."/>
            <person name="Goodwin L."/>
            <person name="Chen A."/>
            <person name="Palaniappan K."/>
            <person name="Land M."/>
            <person name="Hauser L."/>
            <person name="Chang Y."/>
            <person name="Jeffries C."/>
            <person name="Brambilla E."/>
            <person name="Kopitz M."/>
            <person name="Rohde M."/>
            <person name="Goker M."/>
            <person name="Tindall B."/>
            <person name="Detter J."/>
            <person name="Woyke T."/>
            <person name="Bristow J."/>
            <person name="Eisen J."/>
            <person name="Markowitz V."/>
            <person name="Hugenholtz P."/>
            <person name="Klenk H."/>
            <person name="Kyrpides N."/>
        </authorList>
    </citation>
    <scope>NUCLEOTIDE SEQUENCE [LARGE SCALE GENOMIC DNA]</scope>
    <source>
        <strain evidence="3">ATCC 43766 / DSM 16922 / JCM 21250 / NBRC 16016 / NCTC 11634 / CL345/78</strain>
    </source>
</reference>
<protein>
    <recommendedName>
        <fullName evidence="4">DUF3592 domain-containing protein</fullName>
    </recommendedName>
</protein>
<dbReference type="KEGG" id="wvi:Weevi_0049"/>
<evidence type="ECO:0000313" key="2">
    <source>
        <dbReference type="EMBL" id="ADX66777.1"/>
    </source>
</evidence>
<keyword evidence="1" id="KW-0472">Membrane</keyword>
<sequence>MIILEILATIIAMTFKSIIGVPLLLILIFFLPYYFIISSSFMKKIAAKSGARNKKERKKFLDKFWSVGGIVYFLLIISISIVFRTGGRVEQSIANQFGTEAKALMYEKSNSGIILNYRPAYRCHFVFPLPDGTYAKASMLDIDMNRLITSGERVTIKYLPYSMKIYPVISIVR</sequence>
<proteinExistence type="predicted"/>
<dbReference type="RefSeq" id="WP_013597173.1">
    <property type="nucleotide sequence ID" value="NC_015144.1"/>
</dbReference>
<dbReference type="OrthoDB" id="9941441at2"/>
<evidence type="ECO:0000313" key="3">
    <source>
        <dbReference type="Proteomes" id="UP000008641"/>
    </source>
</evidence>
<dbReference type="HOGENOM" id="CLU_1546940_0_0_10"/>
<reference evidence="2 3" key="1">
    <citation type="journal article" date="2011" name="Stand. Genomic Sci.">
        <title>Complete genome sequence of Weeksella virosa type strain (9751).</title>
        <authorList>
            <person name="Lang E."/>
            <person name="Teshima H."/>
            <person name="Lucas S."/>
            <person name="Lapidus A."/>
            <person name="Hammon N."/>
            <person name="Deshpande S."/>
            <person name="Nolan M."/>
            <person name="Cheng J.F."/>
            <person name="Pitluck S."/>
            <person name="Liolios K."/>
            <person name="Pagani I."/>
            <person name="Mikhailova N."/>
            <person name="Ivanova N."/>
            <person name="Mavromatis K."/>
            <person name="Pati A."/>
            <person name="Tapia R."/>
            <person name="Han C."/>
            <person name="Goodwin L."/>
            <person name="Chen A."/>
            <person name="Palaniappan K."/>
            <person name="Land M."/>
            <person name="Hauser L."/>
            <person name="Chang Y.J."/>
            <person name="Jeffries C.D."/>
            <person name="Brambilla E.M."/>
            <person name="Kopitz M."/>
            <person name="Rohde M."/>
            <person name="Goker M."/>
            <person name="Tindall B.J."/>
            <person name="Detter J.C."/>
            <person name="Woyke T."/>
            <person name="Bristow J."/>
            <person name="Eisen J.A."/>
            <person name="Markowitz V."/>
            <person name="Hugenholtz P."/>
            <person name="Klenk H.P."/>
            <person name="Kyrpides N.C."/>
        </authorList>
    </citation>
    <scope>NUCLEOTIDE SEQUENCE [LARGE SCALE GENOMIC DNA]</scope>
    <source>
        <strain evidence="3">ATCC 43766 / DSM 16922 / JCM 21250 / NBRC 16016 / NCTC 11634 / CL345/78</strain>
    </source>
</reference>
<accession>F0P2G5</accession>
<dbReference type="Proteomes" id="UP000008641">
    <property type="component" value="Chromosome"/>
</dbReference>
<keyword evidence="1" id="KW-0812">Transmembrane</keyword>
<feature type="transmembrane region" description="Helical" evidence="1">
    <location>
        <begin position="6"/>
        <end position="35"/>
    </location>
</feature>
<evidence type="ECO:0008006" key="4">
    <source>
        <dbReference type="Google" id="ProtNLM"/>
    </source>
</evidence>
<keyword evidence="3" id="KW-1185">Reference proteome</keyword>
<name>F0P2G5_WEEVC</name>
<dbReference type="AlphaFoldDB" id="F0P2G5"/>
<gene>
    <name evidence="2" type="ordered locus">Weevi_0049</name>
</gene>